<feature type="transmembrane region" description="Helical" evidence="5">
    <location>
        <begin position="20"/>
        <end position="41"/>
    </location>
</feature>
<proteinExistence type="predicted"/>
<accession>W8RLY8</accession>
<dbReference type="PROSITE" id="PS00216">
    <property type="entry name" value="SUGAR_TRANSPORT_1"/>
    <property type="match status" value="1"/>
</dbReference>
<evidence type="ECO:0000256" key="5">
    <source>
        <dbReference type="SAM" id="Phobius"/>
    </source>
</evidence>
<dbReference type="EMBL" id="KF439060">
    <property type="protein sequence ID" value="AHM02019.1"/>
    <property type="molecule type" value="Genomic_DNA"/>
</dbReference>
<organism evidence="7">
    <name type="scientific">uncultured miscellaneous Crenarchaeota group</name>
    <dbReference type="NCBI Taxonomy" id="1368239"/>
    <lineage>
        <taxon>Archaea</taxon>
        <taxon>Candidatus Bathyarchaeota</taxon>
        <taxon>environmental samples</taxon>
    </lineage>
</organism>
<protein>
    <submittedName>
        <fullName evidence="7">Major facilitator superfamily MFS_1 member</fullName>
    </submittedName>
</protein>
<evidence type="ECO:0000313" key="7">
    <source>
        <dbReference type="EMBL" id="AHM02019.1"/>
    </source>
</evidence>
<feature type="transmembrane region" description="Helical" evidence="5">
    <location>
        <begin position="85"/>
        <end position="111"/>
    </location>
</feature>
<reference evidence="7" key="1">
    <citation type="journal article" date="2014" name="ISME J.">
        <title>Genetic and functional properties of uncultivated MCG archaea assessed by metagenome and gene expression analyses.</title>
        <authorList>
            <person name="Meng J."/>
            <person name="Xu J."/>
            <person name="Qin D."/>
            <person name="He Y."/>
            <person name="Xiao X."/>
            <person name="Wang F."/>
        </authorList>
    </citation>
    <scope>NUCLEOTIDE SEQUENCE</scope>
</reference>
<dbReference type="InterPro" id="IPR001958">
    <property type="entry name" value="Tet-R_TetA/multi-R_MdtG-like"/>
</dbReference>
<dbReference type="Pfam" id="PF07690">
    <property type="entry name" value="MFS_1"/>
    <property type="match status" value="1"/>
</dbReference>
<feature type="transmembrane region" description="Helical" evidence="5">
    <location>
        <begin position="315"/>
        <end position="337"/>
    </location>
</feature>
<dbReference type="AlphaFoldDB" id="W8RLY8"/>
<dbReference type="PRINTS" id="PR01035">
    <property type="entry name" value="TCRTETA"/>
</dbReference>
<dbReference type="SUPFAM" id="SSF103473">
    <property type="entry name" value="MFS general substrate transporter"/>
    <property type="match status" value="1"/>
</dbReference>
<evidence type="ECO:0000256" key="4">
    <source>
        <dbReference type="ARBA" id="ARBA00023136"/>
    </source>
</evidence>
<dbReference type="InterPro" id="IPR005829">
    <property type="entry name" value="Sugar_transporter_CS"/>
</dbReference>
<feature type="transmembrane region" description="Helical" evidence="5">
    <location>
        <begin position="379"/>
        <end position="399"/>
    </location>
</feature>
<feature type="transmembrane region" description="Helical" evidence="5">
    <location>
        <begin position="291"/>
        <end position="309"/>
    </location>
</feature>
<dbReference type="PANTHER" id="PTHR24002:SF3">
    <property type="entry name" value="SOLUTE CARRIER FAMILY 22 MEMBER 18"/>
    <property type="match status" value="1"/>
</dbReference>
<evidence type="ECO:0000259" key="6">
    <source>
        <dbReference type="PROSITE" id="PS50850"/>
    </source>
</evidence>
<evidence type="ECO:0000256" key="1">
    <source>
        <dbReference type="ARBA" id="ARBA00004141"/>
    </source>
</evidence>
<dbReference type="GO" id="GO:0016020">
    <property type="term" value="C:membrane"/>
    <property type="evidence" value="ECO:0007669"/>
    <property type="project" value="UniProtKB-SubCell"/>
</dbReference>
<keyword evidence="3 5" id="KW-1133">Transmembrane helix</keyword>
<feature type="transmembrane region" description="Helical" evidence="5">
    <location>
        <begin position="260"/>
        <end position="279"/>
    </location>
</feature>
<dbReference type="InterPro" id="IPR036259">
    <property type="entry name" value="MFS_trans_sf"/>
</dbReference>
<feature type="transmembrane region" description="Helical" evidence="5">
    <location>
        <begin position="145"/>
        <end position="166"/>
    </location>
</feature>
<feature type="transmembrane region" description="Helical" evidence="5">
    <location>
        <begin position="53"/>
        <end position="73"/>
    </location>
</feature>
<dbReference type="GO" id="GO:0022857">
    <property type="term" value="F:transmembrane transporter activity"/>
    <property type="evidence" value="ECO:0007669"/>
    <property type="project" value="InterPro"/>
</dbReference>
<dbReference type="Gene3D" id="1.20.1250.20">
    <property type="entry name" value="MFS general substrate transporter like domains"/>
    <property type="match status" value="1"/>
</dbReference>
<comment type="subcellular location">
    <subcellularLocation>
        <location evidence="1">Membrane</location>
        <topology evidence="1">Multi-pass membrane protein</topology>
    </subcellularLocation>
</comment>
<dbReference type="PROSITE" id="PS50850">
    <property type="entry name" value="MFS"/>
    <property type="match status" value="1"/>
</dbReference>
<feature type="transmembrane region" description="Helical" evidence="5">
    <location>
        <begin position="349"/>
        <end position="373"/>
    </location>
</feature>
<name>W8RLY8_9ARCH</name>
<sequence>MDDNVKPKENKQHGLGISPIFVIVMTTFVDMIGFGMIIPLLPFHPATVEAGALALGTLIGSFSLMQFIFSPLLGGLSDRVGRKPILLLSIFSSTLSFIFFALANSFSVLLLSRITAGMATEAAVAQAYIADITTETDRAPGMGKVAAAHGAGFIIGPAIGGFLSIYGFSVPGFAAAALNGVNLLFAFLFLPESNNRINSGLPMLPKSHDGYWRRLATALTKPLIGTVFTILFITTFAFSAIPVIVPLLGIAFFNFGEVEMSYFFMYIGVVQIVLQGMLIGRLTKRWGEENLIILGSLLMMLGVFMMPLAPSVIVFLSSITMLSSGIGTLGTVLISFISKRTAADEQGGMLGVAQSVGSIARIPGPLIGGLIAAIAGLNIAFFFSAALLLIAFVLGLKVFQAHRFRGRSGRSG</sequence>
<dbReference type="PANTHER" id="PTHR24002">
    <property type="entry name" value="SOLUTE CARRIER FAMILY 22 MEMBER 18"/>
    <property type="match status" value="1"/>
</dbReference>
<dbReference type="InterPro" id="IPR011701">
    <property type="entry name" value="MFS"/>
</dbReference>
<dbReference type="InterPro" id="IPR020846">
    <property type="entry name" value="MFS_dom"/>
</dbReference>
<keyword evidence="2 5" id="KW-0812">Transmembrane</keyword>
<evidence type="ECO:0000256" key="2">
    <source>
        <dbReference type="ARBA" id="ARBA00022692"/>
    </source>
</evidence>
<feature type="transmembrane region" description="Helical" evidence="5">
    <location>
        <begin position="172"/>
        <end position="190"/>
    </location>
</feature>
<keyword evidence="4 5" id="KW-0472">Membrane</keyword>
<feature type="domain" description="Major facilitator superfamily (MFS) profile" evidence="6">
    <location>
        <begin position="19"/>
        <end position="403"/>
    </location>
</feature>
<feature type="transmembrane region" description="Helical" evidence="5">
    <location>
        <begin position="223"/>
        <end position="248"/>
    </location>
</feature>
<evidence type="ECO:0000256" key="3">
    <source>
        <dbReference type="ARBA" id="ARBA00022989"/>
    </source>
</evidence>